<evidence type="ECO:0000256" key="23">
    <source>
        <dbReference type="ARBA" id="ARBA00048840"/>
    </source>
</evidence>
<comment type="catalytic activity">
    <reaction evidence="22">
        <text>N-(9Z-octadecenoyl)-L-leucine + H2O = L-leucine + (9Z)-octadecenoate</text>
        <dbReference type="Rhea" id="RHEA:51360"/>
        <dbReference type="ChEBI" id="CHEBI:15377"/>
        <dbReference type="ChEBI" id="CHEBI:30823"/>
        <dbReference type="ChEBI" id="CHEBI:57427"/>
        <dbReference type="ChEBI" id="CHEBI:134035"/>
    </reaction>
    <physiologicalReaction direction="left-to-right" evidence="22">
        <dbReference type="Rhea" id="RHEA:51361"/>
    </physiologicalReaction>
    <physiologicalReaction direction="right-to-left" evidence="22">
        <dbReference type="Rhea" id="RHEA:51362"/>
    </physiologicalReaction>
</comment>
<comment type="function">
    <text evidence="8">Secreted enzyme that regulates the endogenous N-fatty acyl amino acid (NAAs) tissue and circulating levels by functioning as a bidirectional NAA synthase/hydrolase. It condenses free fatty acids and free amino acids to generate NAAs and bidirectionally catalyzes the reverse hydrolysis reaction. Some of these NAAs stimulate oxidative metabolism via mitochondrial uncoupling, increasing energy expenditure in a UPC1-independent manner. Thereby, this secreted protein may indirectly regulate whole body energy expenditure. PM20D1 circulates in tight association with both low- and high-density (LDL and HDL,respectively) lipoprotein particles.</text>
</comment>
<comment type="pathway">
    <text evidence="7">Amino-acid metabolism.</text>
</comment>
<dbReference type="OrthoDB" id="3064516at2759"/>
<dbReference type="InterPro" id="IPR047177">
    <property type="entry name" value="Pept_M20A"/>
</dbReference>
<evidence type="ECO:0000256" key="14">
    <source>
        <dbReference type="ARBA" id="ARBA00047879"/>
    </source>
</evidence>
<dbReference type="InterPro" id="IPR036264">
    <property type="entry name" value="Bact_exopeptidase_dim_dom"/>
</dbReference>
<evidence type="ECO:0000256" key="16">
    <source>
        <dbReference type="ARBA" id="ARBA00048380"/>
    </source>
</evidence>
<keyword evidence="29" id="KW-0121">Carboxypeptidase</keyword>
<keyword evidence="6" id="KW-0862">Zinc</keyword>
<evidence type="ECO:0000313" key="29">
    <source>
        <dbReference type="EMBL" id="CAF2781690.1"/>
    </source>
</evidence>
<dbReference type="InterPro" id="IPR002933">
    <property type="entry name" value="Peptidase_M20"/>
</dbReference>
<name>A0A0K2UYZ5_LEPSM</name>
<evidence type="ECO:0000256" key="18">
    <source>
        <dbReference type="ARBA" id="ARBA00048579"/>
    </source>
</evidence>
<evidence type="ECO:0000256" key="22">
    <source>
        <dbReference type="ARBA" id="ARBA00048827"/>
    </source>
</evidence>
<dbReference type="Gene3D" id="3.40.630.10">
    <property type="entry name" value="Zn peptidases"/>
    <property type="match status" value="1"/>
</dbReference>
<proteinExistence type="inferred from homology"/>
<dbReference type="GO" id="GO:0004180">
    <property type="term" value="F:carboxypeptidase activity"/>
    <property type="evidence" value="ECO:0007669"/>
    <property type="project" value="UniProtKB-KW"/>
</dbReference>
<comment type="catalytic activity">
    <reaction evidence="11">
        <text>N-octadecanoyl-L-phenylalanine + H2O = octadecanoate + L-phenylalanine</text>
        <dbReference type="Rhea" id="RHEA:64128"/>
        <dbReference type="ChEBI" id="CHEBI:15377"/>
        <dbReference type="ChEBI" id="CHEBI:25629"/>
        <dbReference type="ChEBI" id="CHEBI:58095"/>
        <dbReference type="ChEBI" id="CHEBI:149700"/>
    </reaction>
    <physiologicalReaction direction="left-to-right" evidence="11">
        <dbReference type="Rhea" id="RHEA:64129"/>
    </physiologicalReaction>
</comment>
<comment type="catalytic activity">
    <reaction evidence="26">
        <text>N-(9Z-octadecenoyl)-L-lysine + H2O = L-lysine + (9Z)-octadecenoate</text>
        <dbReference type="Rhea" id="RHEA:64192"/>
        <dbReference type="ChEBI" id="CHEBI:15377"/>
        <dbReference type="ChEBI" id="CHEBI:30823"/>
        <dbReference type="ChEBI" id="CHEBI:32551"/>
        <dbReference type="ChEBI" id="CHEBI:149731"/>
    </reaction>
    <physiologicalReaction direction="left-to-right" evidence="26">
        <dbReference type="Rhea" id="RHEA:64193"/>
    </physiologicalReaction>
</comment>
<evidence type="ECO:0000256" key="11">
    <source>
        <dbReference type="ARBA" id="ARBA00047723"/>
    </source>
</evidence>
<reference evidence="29" key="2">
    <citation type="submission" date="2021-02" db="EMBL/GenBank/DDBJ databases">
        <authorList>
            <person name="Bekaert M."/>
        </authorList>
    </citation>
    <scope>NUCLEOTIDE SEQUENCE</scope>
    <source>
        <strain evidence="29">IoA-00</strain>
    </source>
</reference>
<feature type="transmembrane region" description="Helical" evidence="27">
    <location>
        <begin position="36"/>
        <end position="66"/>
    </location>
</feature>
<evidence type="ECO:0000256" key="15">
    <source>
        <dbReference type="ARBA" id="ARBA00048145"/>
    </source>
</evidence>
<comment type="catalytic activity">
    <reaction evidence="20">
        <text>N-(9Z-octadecenoyl)-L-glutamine + H2O = L-glutamine + (9Z)-octadecenoate</text>
        <dbReference type="Rhea" id="RHEA:51356"/>
        <dbReference type="ChEBI" id="CHEBI:15377"/>
        <dbReference type="ChEBI" id="CHEBI:30823"/>
        <dbReference type="ChEBI" id="CHEBI:58359"/>
        <dbReference type="ChEBI" id="CHEBI:134033"/>
    </reaction>
    <physiologicalReaction direction="left-to-right" evidence="20">
        <dbReference type="Rhea" id="RHEA:51357"/>
    </physiologicalReaction>
</comment>
<dbReference type="GO" id="GO:0004046">
    <property type="term" value="F:aminoacylase activity"/>
    <property type="evidence" value="ECO:0007669"/>
    <property type="project" value="UniProtKB-EC"/>
</dbReference>
<evidence type="ECO:0000256" key="3">
    <source>
        <dbReference type="ARBA" id="ARBA00022670"/>
    </source>
</evidence>
<evidence type="ECO:0000256" key="26">
    <source>
        <dbReference type="ARBA" id="ARBA00049457"/>
    </source>
</evidence>
<evidence type="ECO:0000256" key="2">
    <source>
        <dbReference type="ARBA" id="ARBA00006247"/>
    </source>
</evidence>
<dbReference type="GO" id="GO:1990845">
    <property type="term" value="P:adaptive thermogenesis"/>
    <property type="evidence" value="ECO:0007669"/>
    <property type="project" value="UniProtKB-ARBA"/>
</dbReference>
<evidence type="ECO:0000256" key="5">
    <source>
        <dbReference type="ARBA" id="ARBA00022801"/>
    </source>
</evidence>
<comment type="catalytic activity">
    <reaction evidence="24">
        <text>L-phenylalanine + (9Z)-octadecenoate = N-(9Z-octadecenoyl)-L-phenylalanine + H2O</text>
        <dbReference type="Rhea" id="RHEA:51300"/>
        <dbReference type="ChEBI" id="CHEBI:15377"/>
        <dbReference type="ChEBI" id="CHEBI:30823"/>
        <dbReference type="ChEBI" id="CHEBI:58095"/>
        <dbReference type="ChEBI" id="CHEBI:134020"/>
    </reaction>
    <physiologicalReaction direction="left-to-right" evidence="24">
        <dbReference type="Rhea" id="RHEA:51301"/>
    </physiologicalReaction>
    <physiologicalReaction direction="right-to-left" evidence="24">
        <dbReference type="Rhea" id="RHEA:51302"/>
    </physiologicalReaction>
</comment>
<dbReference type="PANTHER" id="PTHR45962:SF1">
    <property type="entry name" value="N-FATTY-ACYL-AMINO ACID SYNTHASE_HYDROLASE PM20D1"/>
    <property type="match status" value="1"/>
</dbReference>
<keyword evidence="27" id="KW-0472">Membrane</keyword>
<dbReference type="GO" id="GO:0006629">
    <property type="term" value="P:lipid metabolic process"/>
    <property type="evidence" value="ECO:0007669"/>
    <property type="project" value="UniProtKB-ARBA"/>
</dbReference>
<dbReference type="SUPFAM" id="SSF55031">
    <property type="entry name" value="Bacterial exopeptidase dimerisation domain"/>
    <property type="match status" value="1"/>
</dbReference>
<evidence type="ECO:0000256" key="27">
    <source>
        <dbReference type="SAM" id="Phobius"/>
    </source>
</evidence>
<comment type="similarity">
    <text evidence="2">Belongs to the peptidase M20A family.</text>
</comment>
<evidence type="ECO:0000256" key="1">
    <source>
        <dbReference type="ARBA" id="ARBA00004872"/>
    </source>
</evidence>
<reference evidence="30" key="1">
    <citation type="submission" date="2014-05" db="EMBL/GenBank/DDBJ databases">
        <authorList>
            <person name="Chronopoulou M."/>
        </authorList>
    </citation>
    <scope>NUCLEOTIDE SEQUENCE</scope>
    <source>
        <tissue evidence="30">Whole organism</tissue>
    </source>
</reference>
<dbReference type="Proteomes" id="UP000675881">
    <property type="component" value="Chromosome 1"/>
</dbReference>
<organism evidence="30">
    <name type="scientific">Lepeophtheirus salmonis</name>
    <name type="common">Salmon louse</name>
    <name type="synonym">Caligus salmonis</name>
    <dbReference type="NCBI Taxonomy" id="72036"/>
    <lineage>
        <taxon>Eukaryota</taxon>
        <taxon>Metazoa</taxon>
        <taxon>Ecdysozoa</taxon>
        <taxon>Arthropoda</taxon>
        <taxon>Crustacea</taxon>
        <taxon>Multicrustacea</taxon>
        <taxon>Hexanauplia</taxon>
        <taxon>Copepoda</taxon>
        <taxon>Siphonostomatoida</taxon>
        <taxon>Caligidae</taxon>
        <taxon>Lepeophtheirus</taxon>
    </lineage>
</organism>
<evidence type="ECO:0000256" key="7">
    <source>
        <dbReference type="ARBA" id="ARBA00034698"/>
    </source>
</evidence>
<comment type="catalytic activity">
    <reaction evidence="15">
        <text>N-(9Z-octadecenoyl)-L-methionine + H2O = (9Z)-octadecenoate + L-methionine</text>
        <dbReference type="Rhea" id="RHEA:64144"/>
        <dbReference type="ChEBI" id="CHEBI:15377"/>
        <dbReference type="ChEBI" id="CHEBI:30823"/>
        <dbReference type="ChEBI" id="CHEBI:57844"/>
        <dbReference type="ChEBI" id="CHEBI:149732"/>
    </reaction>
    <physiologicalReaction direction="left-to-right" evidence="15">
        <dbReference type="Rhea" id="RHEA:64145"/>
    </physiologicalReaction>
</comment>
<dbReference type="EMBL" id="HACA01025731">
    <property type="protein sequence ID" value="CDW43092.1"/>
    <property type="molecule type" value="Transcribed_RNA"/>
</dbReference>
<dbReference type="EMBL" id="HACA01025730">
    <property type="protein sequence ID" value="CDW43091.1"/>
    <property type="molecule type" value="Transcribed_RNA"/>
</dbReference>
<comment type="catalytic activity">
    <reaction evidence="12">
        <text>N-(9Z-octadecenoyl)-L-tyrosine + H2O = L-tyrosine + (9Z)-octadecenoate</text>
        <dbReference type="Rhea" id="RHEA:64184"/>
        <dbReference type="ChEBI" id="CHEBI:15377"/>
        <dbReference type="ChEBI" id="CHEBI:30823"/>
        <dbReference type="ChEBI" id="CHEBI:58315"/>
        <dbReference type="ChEBI" id="CHEBI:149734"/>
    </reaction>
    <physiologicalReaction direction="left-to-right" evidence="12">
        <dbReference type="Rhea" id="RHEA:64185"/>
    </physiologicalReaction>
</comment>
<comment type="catalytic activity">
    <reaction evidence="16">
        <text>N-(9Z-octadecenoyl)-L-asparagine + H2O = L-asparagine + (9Z)-octadecenoate</text>
        <dbReference type="Rhea" id="RHEA:64136"/>
        <dbReference type="ChEBI" id="CHEBI:15377"/>
        <dbReference type="ChEBI" id="CHEBI:30823"/>
        <dbReference type="ChEBI" id="CHEBI:58048"/>
        <dbReference type="ChEBI" id="CHEBI:149730"/>
    </reaction>
    <physiologicalReaction direction="left-to-right" evidence="16">
        <dbReference type="Rhea" id="RHEA:64137"/>
    </physiologicalReaction>
</comment>
<dbReference type="GO" id="GO:0006508">
    <property type="term" value="P:proteolysis"/>
    <property type="evidence" value="ECO:0007669"/>
    <property type="project" value="UniProtKB-KW"/>
</dbReference>
<keyword evidence="5 29" id="KW-0378">Hydrolase</keyword>
<comment type="catalytic activity">
    <reaction evidence="19">
        <text>N-(9Z-octadecenoyl)-L-serine + H2O = L-serine + (9Z)-octadecenoate</text>
        <dbReference type="Rhea" id="RHEA:51352"/>
        <dbReference type="ChEBI" id="CHEBI:15377"/>
        <dbReference type="ChEBI" id="CHEBI:30823"/>
        <dbReference type="ChEBI" id="CHEBI:33384"/>
        <dbReference type="ChEBI" id="CHEBI:134031"/>
    </reaction>
    <physiologicalReaction direction="left-to-right" evidence="19">
        <dbReference type="Rhea" id="RHEA:51353"/>
    </physiologicalReaction>
</comment>
<evidence type="ECO:0000256" key="25">
    <source>
        <dbReference type="ARBA" id="ARBA00049100"/>
    </source>
</evidence>
<evidence type="ECO:0000256" key="4">
    <source>
        <dbReference type="ARBA" id="ARBA00022723"/>
    </source>
</evidence>
<accession>A0A0K2UYZ5</accession>
<comment type="catalytic activity">
    <reaction evidence="21">
        <text>N-(9Z-octadecenoyl)-L-tryptophan + H2O = L-tryptophan + (9Z)-octadecenoate</text>
        <dbReference type="Rhea" id="RHEA:64176"/>
        <dbReference type="ChEBI" id="CHEBI:15377"/>
        <dbReference type="ChEBI" id="CHEBI:30823"/>
        <dbReference type="ChEBI" id="CHEBI:57912"/>
        <dbReference type="ChEBI" id="CHEBI:149733"/>
    </reaction>
    <physiologicalReaction direction="left-to-right" evidence="21">
        <dbReference type="Rhea" id="RHEA:64177"/>
    </physiologicalReaction>
</comment>
<dbReference type="EMBL" id="HG994580">
    <property type="protein sequence ID" value="CAF2781690.1"/>
    <property type="molecule type" value="Genomic_DNA"/>
</dbReference>
<evidence type="ECO:0000256" key="21">
    <source>
        <dbReference type="ARBA" id="ARBA00048822"/>
    </source>
</evidence>
<evidence type="ECO:0000256" key="20">
    <source>
        <dbReference type="ARBA" id="ARBA00048729"/>
    </source>
</evidence>
<evidence type="ECO:0000259" key="28">
    <source>
        <dbReference type="Pfam" id="PF07687"/>
    </source>
</evidence>
<dbReference type="GO" id="GO:0043604">
    <property type="term" value="P:amide biosynthetic process"/>
    <property type="evidence" value="ECO:0007669"/>
    <property type="project" value="TreeGrafter"/>
</dbReference>
<evidence type="ECO:0000313" key="30">
    <source>
        <dbReference type="EMBL" id="CDW43092.1"/>
    </source>
</evidence>
<keyword evidence="3" id="KW-0645">Protease</keyword>
<dbReference type="Pfam" id="PF01546">
    <property type="entry name" value="Peptidase_M20"/>
    <property type="match status" value="1"/>
</dbReference>
<comment type="catalytic activity">
    <reaction evidence="13">
        <text>(5Z,8Z,11Z,14Z)-eicosatetraenoate + L-phenylalanine = N-(5Z,8Z,11Z,14Z-eicosatetraenoyl)-L-phenylalanine + H2O</text>
        <dbReference type="Rhea" id="RHEA:51312"/>
        <dbReference type="ChEBI" id="CHEBI:15377"/>
        <dbReference type="ChEBI" id="CHEBI:32395"/>
        <dbReference type="ChEBI" id="CHEBI:58095"/>
        <dbReference type="ChEBI" id="CHEBI:134022"/>
    </reaction>
    <physiologicalReaction direction="left-to-right" evidence="13">
        <dbReference type="Rhea" id="RHEA:51313"/>
    </physiologicalReaction>
    <physiologicalReaction direction="right-to-left" evidence="13">
        <dbReference type="Rhea" id="RHEA:51314"/>
    </physiologicalReaction>
</comment>
<evidence type="ECO:0000256" key="17">
    <source>
        <dbReference type="ARBA" id="ARBA00048402"/>
    </source>
</evidence>
<evidence type="ECO:0000256" key="8">
    <source>
        <dbReference type="ARBA" id="ARBA00046147"/>
    </source>
</evidence>
<keyword evidence="27" id="KW-1133">Transmembrane helix</keyword>
<evidence type="ECO:0000256" key="6">
    <source>
        <dbReference type="ARBA" id="ARBA00022833"/>
    </source>
</evidence>
<gene>
    <name evidence="29" type="ORF">LSAA_1377</name>
</gene>
<comment type="catalytic activity">
    <reaction evidence="23">
        <text>an N-acyl-aromatic L-alpha-amino acid + H2O = an aromatic L-alpha-amino acid + a carboxylate</text>
        <dbReference type="Rhea" id="RHEA:54184"/>
        <dbReference type="ChEBI" id="CHEBI:15377"/>
        <dbReference type="ChEBI" id="CHEBI:29067"/>
        <dbReference type="ChEBI" id="CHEBI:84824"/>
        <dbReference type="ChEBI" id="CHEBI:138093"/>
        <dbReference type="EC" id="3.5.1.114"/>
    </reaction>
    <physiologicalReaction direction="left-to-right" evidence="23">
        <dbReference type="Rhea" id="RHEA:54185"/>
    </physiologicalReaction>
    <physiologicalReaction direction="right-to-left" evidence="23">
        <dbReference type="Rhea" id="RHEA:54186"/>
    </physiologicalReaction>
</comment>
<dbReference type="GO" id="GO:0046872">
    <property type="term" value="F:metal ion binding"/>
    <property type="evidence" value="ECO:0007669"/>
    <property type="project" value="UniProtKB-KW"/>
</dbReference>
<dbReference type="AlphaFoldDB" id="A0A0K2UYZ5"/>
<dbReference type="GO" id="GO:0006520">
    <property type="term" value="P:amino acid metabolic process"/>
    <property type="evidence" value="ECO:0007669"/>
    <property type="project" value="TreeGrafter"/>
</dbReference>
<dbReference type="Gene3D" id="1.10.150.900">
    <property type="match status" value="1"/>
</dbReference>
<evidence type="ECO:0000256" key="12">
    <source>
        <dbReference type="ARBA" id="ARBA00047866"/>
    </source>
</evidence>
<dbReference type="GO" id="GO:0043605">
    <property type="term" value="P:amide catabolic process"/>
    <property type="evidence" value="ECO:0007669"/>
    <property type="project" value="UniProtKB-ARBA"/>
</dbReference>
<keyword evidence="27" id="KW-0812">Transmembrane</keyword>
<comment type="catalytic activity">
    <reaction evidence="17">
        <text>N-(5Z,8Z,11Z,14Z)-eicosatetraenoyl-glycine + H2O = (5Z,8Z,11Z,14Z)-eicosatetraenoate + glycine</text>
        <dbReference type="Rhea" id="RHEA:64108"/>
        <dbReference type="ChEBI" id="CHEBI:15377"/>
        <dbReference type="ChEBI" id="CHEBI:32395"/>
        <dbReference type="ChEBI" id="CHEBI:57305"/>
        <dbReference type="ChEBI" id="CHEBI:59002"/>
    </reaction>
    <physiologicalReaction direction="left-to-right" evidence="17">
        <dbReference type="Rhea" id="RHEA:64109"/>
    </physiologicalReaction>
    <physiologicalReaction direction="right-to-left" evidence="17">
        <dbReference type="Rhea" id="RHEA:64110"/>
    </physiologicalReaction>
</comment>
<dbReference type="Gene3D" id="3.30.70.360">
    <property type="match status" value="1"/>
</dbReference>
<dbReference type="SUPFAM" id="SSF53187">
    <property type="entry name" value="Zn-dependent exopeptidases"/>
    <property type="match status" value="1"/>
</dbReference>
<evidence type="ECO:0000256" key="13">
    <source>
        <dbReference type="ARBA" id="ARBA00047874"/>
    </source>
</evidence>
<dbReference type="EC" id="3.4.17.-" evidence="29"/>
<sequence length="598" mass="67353">MPKSITHNGYILPSSNANGKRYQTSKESKRCCNRRSILCCSSVFCTPILILVGLLLALVFNAFMIVDPFELNTSIIQETGGLPSYVQPSNDVRYDRAKRLSEALKYKTVSYGENDSETGEILEFHSFLQKSFPLLYDSPHVTVERVHTYSLLYRIEGKDPIGIKYPYLLCGHLDVVPEGKNSWSHPPFEGYIGPGSELDDEGDEDYVWGRGALDNKNAVMGIMEALNLALAEGNRPKRTVYIAFGHDEEVGGRRGAKYISKRLKELLESNGESLHFILDEGTLILDKFFSAIERPFAYISVMEKGMLDLELKVEGNQTHSSFPPYETPIGILSEAMSNLEYNEQPARFGNGIEEEMVNYLRPHSSFVGKLILGNLWLFRPLISYIASLNPTTDALQRTTTALTKFDAGVKNNVIPGVAKAIVNHRIYQGEDLETVLQRDIDTISNERVTINVLHHVDPSPVSEYGNDHVPFQILANAVKSVYPETLITPGPMVGATDSRHYLDLTNSIYRFSPFIVTSKEFTRIHGIDERISVKNYNKQIEFYYTLMDFADRTLNATVEAETVTEEIPIQENRNVTSSSVECLEDEEGCKDYELTENE</sequence>
<dbReference type="InterPro" id="IPR011650">
    <property type="entry name" value="Peptidase_M20_dimer"/>
</dbReference>
<feature type="domain" description="Peptidase M20 dimerisation" evidence="28">
    <location>
        <begin position="302"/>
        <end position="438"/>
    </location>
</feature>
<dbReference type="FunFam" id="3.40.630.10:FF:000027">
    <property type="entry name" value="N-fatty-acyl-amino acid synthase/hydrolase PM20D1"/>
    <property type="match status" value="1"/>
</dbReference>
<dbReference type="PANTHER" id="PTHR45962">
    <property type="entry name" value="N-FATTY-ACYL-AMINO ACID SYNTHASE/HYDROLASE PM20D1"/>
    <property type="match status" value="1"/>
</dbReference>
<evidence type="ECO:0000256" key="19">
    <source>
        <dbReference type="ARBA" id="ARBA00048597"/>
    </source>
</evidence>
<comment type="pathway">
    <text evidence="1">Lipid metabolism; fatty acid metabolism.</text>
</comment>
<evidence type="ECO:0000313" key="31">
    <source>
        <dbReference type="Proteomes" id="UP000675881"/>
    </source>
</evidence>
<comment type="catalytic activity">
    <reaction evidence="25">
        <text>N-(5Z,8Z,11Z,14Z-eicosatetraenoyl)-L-serine + H2O = (5Z,8Z,11Z,14Z)-eicosatetraenoate + L-serine</text>
        <dbReference type="Rhea" id="RHEA:64116"/>
        <dbReference type="ChEBI" id="CHEBI:15377"/>
        <dbReference type="ChEBI" id="CHEBI:32395"/>
        <dbReference type="ChEBI" id="CHEBI:33384"/>
        <dbReference type="ChEBI" id="CHEBI:149697"/>
    </reaction>
    <physiologicalReaction direction="left-to-right" evidence="25">
        <dbReference type="Rhea" id="RHEA:64117"/>
    </physiologicalReaction>
    <physiologicalReaction direction="right-to-left" evidence="25">
        <dbReference type="Rhea" id="RHEA:64118"/>
    </physiologicalReaction>
</comment>
<keyword evidence="4" id="KW-0479">Metal-binding</keyword>
<keyword evidence="31" id="KW-1185">Reference proteome</keyword>
<comment type="catalytic activity">
    <reaction evidence="9">
        <text>(9Z)-octadecenoate + glycine = N-(9Z-octadecenoyl)glycine + H2O</text>
        <dbReference type="Rhea" id="RHEA:51316"/>
        <dbReference type="ChEBI" id="CHEBI:15377"/>
        <dbReference type="ChEBI" id="CHEBI:30823"/>
        <dbReference type="ChEBI" id="CHEBI:57305"/>
        <dbReference type="ChEBI" id="CHEBI:133992"/>
    </reaction>
    <physiologicalReaction direction="right-to-left" evidence="9">
        <dbReference type="Rhea" id="RHEA:51318"/>
    </physiologicalReaction>
</comment>
<dbReference type="FunFam" id="1.10.150.900:FF:000003">
    <property type="entry name" value="N-fatty-acyl-amino acid synthase/hydrolase PM20D1"/>
    <property type="match status" value="1"/>
</dbReference>
<comment type="catalytic activity">
    <reaction evidence="18">
        <text>an N-acyl-L-amino acid + H2O = an L-alpha-amino acid + a carboxylate</text>
        <dbReference type="Rhea" id="RHEA:15565"/>
        <dbReference type="ChEBI" id="CHEBI:15377"/>
        <dbReference type="ChEBI" id="CHEBI:29067"/>
        <dbReference type="ChEBI" id="CHEBI:59869"/>
        <dbReference type="ChEBI" id="CHEBI:59874"/>
        <dbReference type="EC" id="3.5.1.14"/>
    </reaction>
    <physiologicalReaction direction="left-to-right" evidence="18">
        <dbReference type="Rhea" id="RHEA:15566"/>
    </physiologicalReaction>
    <physiologicalReaction direction="right-to-left" evidence="18">
        <dbReference type="Rhea" id="RHEA:15567"/>
    </physiologicalReaction>
</comment>
<evidence type="ECO:0000256" key="9">
    <source>
        <dbReference type="ARBA" id="ARBA00047450"/>
    </source>
</evidence>
<evidence type="ECO:0000256" key="10">
    <source>
        <dbReference type="ARBA" id="ARBA00047567"/>
    </source>
</evidence>
<protein>
    <submittedName>
        <fullName evidence="29">PM20D1</fullName>
        <ecNumber evidence="29">3.4.17.-</ecNumber>
    </submittedName>
</protein>
<dbReference type="GO" id="GO:0005576">
    <property type="term" value="C:extracellular region"/>
    <property type="evidence" value="ECO:0007669"/>
    <property type="project" value="UniProtKB-ARBA"/>
</dbReference>
<evidence type="ECO:0000256" key="24">
    <source>
        <dbReference type="ARBA" id="ARBA00048879"/>
    </source>
</evidence>
<dbReference type="Pfam" id="PF07687">
    <property type="entry name" value="M20_dimer"/>
    <property type="match status" value="1"/>
</dbReference>
<comment type="catalytic activity">
    <reaction evidence="14">
        <text>N-hexadecanoyl-L-phenylalanine + H2O = hexadecanoate + L-phenylalanine</text>
        <dbReference type="Rhea" id="RHEA:64124"/>
        <dbReference type="ChEBI" id="CHEBI:7896"/>
        <dbReference type="ChEBI" id="CHEBI:15377"/>
        <dbReference type="ChEBI" id="CHEBI:58095"/>
        <dbReference type="ChEBI" id="CHEBI:149699"/>
    </reaction>
    <physiologicalReaction direction="left-to-right" evidence="14">
        <dbReference type="Rhea" id="RHEA:64125"/>
    </physiologicalReaction>
</comment>
<comment type="catalytic activity">
    <reaction evidence="10">
        <text>N-(4Z,7Z,10Z,13Z,16Z,19Z-docosahexaenoyl)-L-phenylalanine + H2O = (4Z,7Z,10Z,13Z,16Z,19Z)-docosahexaenoate + L-phenylalanine</text>
        <dbReference type="Rhea" id="RHEA:64132"/>
        <dbReference type="ChEBI" id="CHEBI:15377"/>
        <dbReference type="ChEBI" id="CHEBI:58095"/>
        <dbReference type="ChEBI" id="CHEBI:77016"/>
        <dbReference type="ChEBI" id="CHEBI:149701"/>
    </reaction>
    <physiologicalReaction direction="left-to-right" evidence="10">
        <dbReference type="Rhea" id="RHEA:64133"/>
    </physiologicalReaction>
</comment>